<evidence type="ECO:0000256" key="4">
    <source>
        <dbReference type="ARBA" id="ARBA00023163"/>
    </source>
</evidence>
<accession>A0AAN1WHQ6</accession>
<dbReference type="InterPro" id="IPR039425">
    <property type="entry name" value="RNA_pol_sigma-70-like"/>
</dbReference>
<proteinExistence type="inferred from homology"/>
<keyword evidence="3" id="KW-0731">Sigma factor</keyword>
<evidence type="ECO:0000313" key="8">
    <source>
        <dbReference type="EMBL" id="BCD97797.1"/>
    </source>
</evidence>
<dbReference type="Gene3D" id="1.10.10.10">
    <property type="entry name" value="Winged helix-like DNA-binding domain superfamily/Winged helix DNA-binding domain"/>
    <property type="match status" value="1"/>
</dbReference>
<dbReference type="GO" id="GO:0016987">
    <property type="term" value="F:sigma factor activity"/>
    <property type="evidence" value="ECO:0007669"/>
    <property type="project" value="UniProtKB-KW"/>
</dbReference>
<dbReference type="NCBIfam" id="TIGR02937">
    <property type="entry name" value="sigma70-ECF"/>
    <property type="match status" value="1"/>
</dbReference>
<protein>
    <submittedName>
        <fullName evidence="8">RNA polymerase sigma-70 factor, ECF subfamily</fullName>
    </submittedName>
</protein>
<sequence length="180" mass="19851">MVEDKLIRAAQSGNAKAFSALLSLVYDVIYRFAFKWAGNKHNAEDITQQACIKLAKVIKQFRFESAFTTWLYRLVLNCANDWGRAEKRHCSSQGSSGVIPPEQPDSGGATQASTELASVLKQVDSMGRGFKDTLLLVLAEGMTHAEAASILEIKESTVSWRMHEIRKQLKIIDEATGASS</sequence>
<evidence type="ECO:0000256" key="1">
    <source>
        <dbReference type="ARBA" id="ARBA00010641"/>
    </source>
</evidence>
<feature type="domain" description="RNA polymerase sigma factor 70 region 4 type 2" evidence="7">
    <location>
        <begin position="134"/>
        <end position="169"/>
    </location>
</feature>
<reference evidence="8 9" key="1">
    <citation type="journal article" date="2022" name="IScience">
        <title>An ultrasensitive nanofiber-based assay for enzymatic hydrolysis and deep-sea microbial degradation of cellulose.</title>
        <authorList>
            <person name="Tsudome M."/>
            <person name="Tachioka M."/>
            <person name="Miyazaki M."/>
            <person name="Uchimura K."/>
            <person name="Tsuda M."/>
            <person name="Takaki Y."/>
            <person name="Deguchi S."/>
        </authorList>
    </citation>
    <scope>NUCLEOTIDE SEQUENCE [LARGE SCALE GENOMIC DNA]</scope>
    <source>
        <strain evidence="8 9">GE09</strain>
    </source>
</reference>
<dbReference type="SUPFAM" id="SSF88946">
    <property type="entry name" value="Sigma2 domain of RNA polymerase sigma factors"/>
    <property type="match status" value="1"/>
</dbReference>
<gene>
    <name evidence="8" type="ORF">MARGE09_P1998</name>
</gene>
<dbReference type="InterPro" id="IPR013325">
    <property type="entry name" value="RNA_pol_sigma_r2"/>
</dbReference>
<dbReference type="Proteomes" id="UP001320119">
    <property type="component" value="Chromosome"/>
</dbReference>
<dbReference type="SUPFAM" id="SSF88659">
    <property type="entry name" value="Sigma3 and sigma4 domains of RNA polymerase sigma factors"/>
    <property type="match status" value="1"/>
</dbReference>
<keyword evidence="4" id="KW-0804">Transcription</keyword>
<dbReference type="InterPro" id="IPR036388">
    <property type="entry name" value="WH-like_DNA-bd_sf"/>
</dbReference>
<dbReference type="AlphaFoldDB" id="A0AAN1WHQ6"/>
<keyword evidence="2" id="KW-0805">Transcription regulation</keyword>
<dbReference type="InterPro" id="IPR013324">
    <property type="entry name" value="RNA_pol_sigma_r3/r4-like"/>
</dbReference>
<evidence type="ECO:0000256" key="2">
    <source>
        <dbReference type="ARBA" id="ARBA00023015"/>
    </source>
</evidence>
<evidence type="ECO:0000313" key="9">
    <source>
        <dbReference type="Proteomes" id="UP001320119"/>
    </source>
</evidence>
<keyword evidence="9" id="KW-1185">Reference proteome</keyword>
<dbReference type="GO" id="GO:0003677">
    <property type="term" value="F:DNA binding"/>
    <property type="evidence" value="ECO:0007669"/>
    <property type="project" value="InterPro"/>
</dbReference>
<name>A0AAN1WHQ6_9GAMM</name>
<dbReference type="InterPro" id="IPR014284">
    <property type="entry name" value="RNA_pol_sigma-70_dom"/>
</dbReference>
<feature type="domain" description="RNA polymerase sigma-70 region 2" evidence="6">
    <location>
        <begin position="26"/>
        <end position="88"/>
    </location>
</feature>
<dbReference type="RefSeq" id="WP_236987276.1">
    <property type="nucleotide sequence ID" value="NZ_AP023086.1"/>
</dbReference>
<dbReference type="PANTHER" id="PTHR43133">
    <property type="entry name" value="RNA POLYMERASE ECF-TYPE SIGMA FACTO"/>
    <property type="match status" value="1"/>
</dbReference>
<organism evidence="8 9">
    <name type="scientific">Marinagarivorans cellulosilyticus</name>
    <dbReference type="NCBI Taxonomy" id="2721545"/>
    <lineage>
        <taxon>Bacteria</taxon>
        <taxon>Pseudomonadati</taxon>
        <taxon>Pseudomonadota</taxon>
        <taxon>Gammaproteobacteria</taxon>
        <taxon>Cellvibrionales</taxon>
        <taxon>Cellvibrionaceae</taxon>
        <taxon>Marinagarivorans</taxon>
    </lineage>
</organism>
<evidence type="ECO:0000256" key="3">
    <source>
        <dbReference type="ARBA" id="ARBA00023082"/>
    </source>
</evidence>
<dbReference type="InterPro" id="IPR013249">
    <property type="entry name" value="RNA_pol_sigma70_r4_t2"/>
</dbReference>
<dbReference type="Pfam" id="PF08281">
    <property type="entry name" value="Sigma70_r4_2"/>
    <property type="match status" value="1"/>
</dbReference>
<evidence type="ECO:0000259" key="6">
    <source>
        <dbReference type="Pfam" id="PF04542"/>
    </source>
</evidence>
<comment type="similarity">
    <text evidence="1">Belongs to the sigma-70 factor family. ECF subfamily.</text>
</comment>
<dbReference type="KEGG" id="marq:MARGE09_P1998"/>
<dbReference type="Pfam" id="PF04542">
    <property type="entry name" value="Sigma70_r2"/>
    <property type="match status" value="1"/>
</dbReference>
<dbReference type="EMBL" id="AP023086">
    <property type="protein sequence ID" value="BCD97797.1"/>
    <property type="molecule type" value="Genomic_DNA"/>
</dbReference>
<evidence type="ECO:0000256" key="5">
    <source>
        <dbReference type="SAM" id="MobiDB-lite"/>
    </source>
</evidence>
<dbReference type="GO" id="GO:0006352">
    <property type="term" value="P:DNA-templated transcription initiation"/>
    <property type="evidence" value="ECO:0007669"/>
    <property type="project" value="InterPro"/>
</dbReference>
<evidence type="ECO:0000259" key="7">
    <source>
        <dbReference type="Pfam" id="PF08281"/>
    </source>
</evidence>
<feature type="region of interest" description="Disordered" evidence="5">
    <location>
        <begin position="90"/>
        <end position="111"/>
    </location>
</feature>
<dbReference type="InterPro" id="IPR007627">
    <property type="entry name" value="RNA_pol_sigma70_r2"/>
</dbReference>
<dbReference type="PANTHER" id="PTHR43133:SF51">
    <property type="entry name" value="RNA POLYMERASE SIGMA FACTOR"/>
    <property type="match status" value="1"/>
</dbReference>
<dbReference type="Gene3D" id="1.10.1740.10">
    <property type="match status" value="1"/>
</dbReference>